<dbReference type="InterPro" id="IPR011042">
    <property type="entry name" value="6-blade_b-propeller_TolB-like"/>
</dbReference>
<dbReference type="GO" id="GO:0004341">
    <property type="term" value="F:gluconolactonase activity"/>
    <property type="evidence" value="ECO:0007669"/>
    <property type="project" value="UniProtKB-EC"/>
</dbReference>
<evidence type="ECO:0000256" key="8">
    <source>
        <dbReference type="ARBA" id="ARBA00016808"/>
    </source>
</evidence>
<feature type="binding site" evidence="15">
    <location>
        <position position="110"/>
    </location>
    <ligand>
        <name>substrate</name>
    </ligand>
</feature>
<evidence type="ECO:0000256" key="3">
    <source>
        <dbReference type="ARBA" id="ARBA00001936"/>
    </source>
</evidence>
<comment type="cofactor">
    <cofactor evidence="4">
        <name>Mg(2+)</name>
        <dbReference type="ChEBI" id="CHEBI:18420"/>
    </cofactor>
</comment>
<name>A0A7S3LM96_9STRA</name>
<dbReference type="PRINTS" id="PR01790">
    <property type="entry name" value="SMP30FAMILY"/>
</dbReference>
<feature type="binding site" evidence="15">
    <location>
        <position position="112"/>
    </location>
    <ligand>
        <name>substrate</name>
    </ligand>
</feature>
<feature type="binding site" evidence="15">
    <location>
        <position position="25"/>
    </location>
    <ligand>
        <name>a divalent metal cation</name>
        <dbReference type="ChEBI" id="CHEBI:60240"/>
    </ligand>
</feature>
<dbReference type="EMBL" id="HBIN01004996">
    <property type="protein sequence ID" value="CAE0433252.1"/>
    <property type="molecule type" value="Transcribed_RNA"/>
</dbReference>
<dbReference type="PANTHER" id="PTHR10907:SF47">
    <property type="entry name" value="REGUCALCIN"/>
    <property type="match status" value="1"/>
</dbReference>
<keyword evidence="9" id="KW-0963">Cytoplasm</keyword>
<protein>
    <recommendedName>
        <fullName evidence="8">Regucalcin</fullName>
        <ecNumber evidence="7">3.1.1.17</ecNumber>
    </recommendedName>
    <alternativeName>
        <fullName evidence="13">Gluconolactonase</fullName>
    </alternativeName>
</protein>
<keyword evidence="12" id="KW-0106">Calcium</keyword>
<dbReference type="PRINTS" id="PR01791">
    <property type="entry name" value="REGUCALCIN"/>
</dbReference>
<dbReference type="InterPro" id="IPR008367">
    <property type="entry name" value="Regucalcin"/>
</dbReference>
<feature type="domain" description="SMP-30/Gluconolactonase/LRE-like region" evidence="16">
    <location>
        <begin position="23"/>
        <end position="267"/>
    </location>
</feature>
<evidence type="ECO:0000256" key="6">
    <source>
        <dbReference type="ARBA" id="ARBA00008853"/>
    </source>
</evidence>
<evidence type="ECO:0000256" key="15">
    <source>
        <dbReference type="PIRSR" id="PIRSR605511-2"/>
    </source>
</evidence>
<comment type="similarity">
    <text evidence="6">Belongs to the SMP-30/CGR1 family.</text>
</comment>
<evidence type="ECO:0000256" key="14">
    <source>
        <dbReference type="PIRSR" id="PIRSR605511-1"/>
    </source>
</evidence>
<proteinExistence type="inferred from homology"/>
<evidence type="ECO:0000256" key="9">
    <source>
        <dbReference type="ARBA" id="ARBA00022490"/>
    </source>
</evidence>
<dbReference type="Pfam" id="PF08450">
    <property type="entry name" value="SGL"/>
    <property type="match status" value="1"/>
</dbReference>
<dbReference type="GO" id="GO:0005509">
    <property type="term" value="F:calcium ion binding"/>
    <property type="evidence" value="ECO:0007669"/>
    <property type="project" value="InterPro"/>
</dbReference>
<dbReference type="AlphaFoldDB" id="A0A7S3LM96"/>
<organism evidence="17">
    <name type="scientific">Aplanochytrium stocchinoi</name>
    <dbReference type="NCBI Taxonomy" id="215587"/>
    <lineage>
        <taxon>Eukaryota</taxon>
        <taxon>Sar</taxon>
        <taxon>Stramenopiles</taxon>
        <taxon>Bigyra</taxon>
        <taxon>Labyrinthulomycetes</taxon>
        <taxon>Thraustochytrida</taxon>
        <taxon>Thraustochytriidae</taxon>
        <taxon>Aplanochytrium</taxon>
    </lineage>
</organism>
<keyword evidence="15" id="KW-0862">Zinc</keyword>
<evidence type="ECO:0000256" key="4">
    <source>
        <dbReference type="ARBA" id="ARBA00001946"/>
    </source>
</evidence>
<evidence type="ECO:0000256" key="10">
    <source>
        <dbReference type="ARBA" id="ARBA00022723"/>
    </source>
</evidence>
<evidence type="ECO:0000256" key="11">
    <source>
        <dbReference type="ARBA" id="ARBA00022801"/>
    </source>
</evidence>
<evidence type="ECO:0000313" key="17">
    <source>
        <dbReference type="EMBL" id="CAE0433252.1"/>
    </source>
</evidence>
<sequence length="307" mass="33930">MQEYLPVVVELQSGHSSHDYVSLGEGAVWCPITEKLLWIDVKRGRIHIYDAETKTNRTIEVEQPIGTVVPFKKTQVLAALLKGFCIIDILTGEIVGKLGTNPEADNIRTRFNDGKCCPYGNFWIGSMGLFGEPDCGALYCVDKHHVVHKRLETVSISNGICWSLDAKTMYYIDTPRMAVDAFDYDGTTATIVNRRICIKIPKEMGMPDGCCLDSHGKIWIAMWQGGMVSRFCPISAACLSTYKLPCTLVTSVAFGGKSLDQLYITTASCELSGDERREQPLAGSLFRIDFASTDIRGVPAGVYEDCM</sequence>
<dbReference type="GO" id="GO:0030234">
    <property type="term" value="F:enzyme regulator activity"/>
    <property type="evidence" value="ECO:0007669"/>
    <property type="project" value="InterPro"/>
</dbReference>
<accession>A0A7S3LM96</accession>
<evidence type="ECO:0000256" key="7">
    <source>
        <dbReference type="ARBA" id="ARBA00013227"/>
    </source>
</evidence>
<dbReference type="SUPFAM" id="SSF63829">
    <property type="entry name" value="Calcium-dependent phosphotriesterase"/>
    <property type="match status" value="1"/>
</dbReference>
<dbReference type="Gene3D" id="2.120.10.30">
    <property type="entry name" value="TolB, C-terminal domain"/>
    <property type="match status" value="1"/>
</dbReference>
<evidence type="ECO:0000256" key="12">
    <source>
        <dbReference type="ARBA" id="ARBA00022837"/>
    </source>
</evidence>
<dbReference type="InterPro" id="IPR005511">
    <property type="entry name" value="SMP-30"/>
</dbReference>
<comment type="cofactor">
    <cofactor evidence="3">
        <name>Mn(2+)</name>
        <dbReference type="ChEBI" id="CHEBI:29035"/>
    </cofactor>
</comment>
<reference evidence="17" key="1">
    <citation type="submission" date="2021-01" db="EMBL/GenBank/DDBJ databases">
        <authorList>
            <person name="Corre E."/>
            <person name="Pelletier E."/>
            <person name="Niang G."/>
            <person name="Scheremetjew M."/>
            <person name="Finn R."/>
            <person name="Kale V."/>
            <person name="Holt S."/>
            <person name="Cochrane G."/>
            <person name="Meng A."/>
            <person name="Brown T."/>
            <person name="Cohen L."/>
        </authorList>
    </citation>
    <scope>NUCLEOTIDE SEQUENCE</scope>
    <source>
        <strain evidence="17">GSBS06</strain>
    </source>
</reference>
<feature type="binding site" evidence="15">
    <location>
        <position position="158"/>
    </location>
    <ligand>
        <name>a divalent metal cation</name>
        <dbReference type="ChEBI" id="CHEBI:60240"/>
    </ligand>
</feature>
<dbReference type="EC" id="3.1.1.17" evidence="7"/>
<comment type="catalytic activity">
    <reaction evidence="1">
        <text>D-glucono-1,5-lactone + H2O = D-gluconate + H(+)</text>
        <dbReference type="Rhea" id="RHEA:10440"/>
        <dbReference type="ChEBI" id="CHEBI:15377"/>
        <dbReference type="ChEBI" id="CHEBI:15378"/>
        <dbReference type="ChEBI" id="CHEBI:16217"/>
        <dbReference type="ChEBI" id="CHEBI:18391"/>
        <dbReference type="EC" id="3.1.1.17"/>
    </reaction>
</comment>
<evidence type="ECO:0000256" key="13">
    <source>
        <dbReference type="ARBA" id="ARBA00032464"/>
    </source>
</evidence>
<keyword evidence="11" id="KW-0378">Hydrolase</keyword>
<comment type="subcellular location">
    <subcellularLocation>
        <location evidence="5">Cytoplasm</location>
    </subcellularLocation>
</comment>
<dbReference type="GO" id="GO:0005737">
    <property type="term" value="C:cytoplasm"/>
    <property type="evidence" value="ECO:0007669"/>
    <property type="project" value="UniProtKB-SubCell"/>
</dbReference>
<evidence type="ECO:0000259" key="16">
    <source>
        <dbReference type="Pfam" id="PF08450"/>
    </source>
</evidence>
<dbReference type="InterPro" id="IPR013658">
    <property type="entry name" value="SGL"/>
</dbReference>
<evidence type="ECO:0000256" key="5">
    <source>
        <dbReference type="ARBA" id="ARBA00004496"/>
    </source>
</evidence>
<evidence type="ECO:0000256" key="2">
    <source>
        <dbReference type="ARBA" id="ARBA00001913"/>
    </source>
</evidence>
<feature type="active site" description="Proton donor/acceptor" evidence="14">
    <location>
        <position position="208"/>
    </location>
</feature>
<comment type="cofactor">
    <cofactor evidence="15">
        <name>Zn(2+)</name>
        <dbReference type="ChEBI" id="CHEBI:29105"/>
    </cofactor>
    <text evidence="15">Binds 1 divalent metal cation per subunit.</text>
</comment>
<dbReference type="PANTHER" id="PTHR10907">
    <property type="entry name" value="REGUCALCIN"/>
    <property type="match status" value="1"/>
</dbReference>
<evidence type="ECO:0000256" key="1">
    <source>
        <dbReference type="ARBA" id="ARBA00001589"/>
    </source>
</evidence>
<gene>
    <name evidence="17" type="ORF">ASTO00021_LOCUS3573</name>
</gene>
<comment type="cofactor">
    <cofactor evidence="2">
        <name>Ca(2+)</name>
        <dbReference type="ChEBI" id="CHEBI:29108"/>
    </cofactor>
</comment>
<keyword evidence="10 15" id="KW-0479">Metal-binding</keyword>
<dbReference type="GO" id="GO:0019853">
    <property type="term" value="P:L-ascorbic acid biosynthetic process"/>
    <property type="evidence" value="ECO:0007669"/>
    <property type="project" value="TreeGrafter"/>
</dbReference>
<feature type="binding site" evidence="15">
    <location>
        <position position="208"/>
    </location>
    <ligand>
        <name>a divalent metal cation</name>
        <dbReference type="ChEBI" id="CHEBI:60240"/>
    </ligand>
</feature>